<dbReference type="AlphaFoldDB" id="A0AAD9Q9J1"/>
<organism evidence="2 3">
    <name type="scientific">Acropora cervicornis</name>
    <name type="common">Staghorn coral</name>
    <dbReference type="NCBI Taxonomy" id="6130"/>
    <lineage>
        <taxon>Eukaryota</taxon>
        <taxon>Metazoa</taxon>
        <taxon>Cnidaria</taxon>
        <taxon>Anthozoa</taxon>
        <taxon>Hexacorallia</taxon>
        <taxon>Scleractinia</taxon>
        <taxon>Astrocoeniina</taxon>
        <taxon>Acroporidae</taxon>
        <taxon>Acropora</taxon>
    </lineage>
</organism>
<dbReference type="InterPro" id="IPR050910">
    <property type="entry name" value="JMJD6_ArgDemeth/LysHydrox"/>
</dbReference>
<comment type="caution">
    <text evidence="2">The sequence shown here is derived from an EMBL/GenBank/DDBJ whole genome shotgun (WGS) entry which is preliminary data.</text>
</comment>
<sequence length="328" mass="37370">MKFQTSKKVDELVGLFSDLREKSIKSGEKVENIRWEFLREVYSIPQPWKTGDSFNRNKIVWFIALPTLVIVLGFFLMDSDLDFSAPCLINTETLLLNDITRKPSDCSLMCEGVEEVPRISNLSKEDFIATYAYSARPLIITDAAKNWSAVGKFSFRFFKHLYAKNKEAAEENPDLGCIFFPYGSGFNSLREALKMSQKRAEWRGKPWYIGWSNCDPIVRDELRKYYSKPGFIPDDAETGDQDWIFMGGPGPGAPIHLDMVQRPSWQAQLSGQKIWTLVPPPECEHVCRSLQVTVTKGDIIVLDTNQWFHSTKVVPTGELSITIGAEYD</sequence>
<keyword evidence="3" id="KW-1185">Reference proteome</keyword>
<name>A0AAD9Q9J1_ACRCE</name>
<dbReference type="Proteomes" id="UP001249851">
    <property type="component" value="Unassembled WGS sequence"/>
</dbReference>
<keyword evidence="1" id="KW-1133">Transmembrane helix</keyword>
<keyword evidence="1" id="KW-0812">Transmembrane</keyword>
<protein>
    <submittedName>
        <fullName evidence="2">Uncharacterized protein</fullName>
    </submittedName>
</protein>
<proteinExistence type="predicted"/>
<evidence type="ECO:0000313" key="2">
    <source>
        <dbReference type="EMBL" id="KAK2557220.1"/>
    </source>
</evidence>
<reference evidence="2" key="2">
    <citation type="journal article" date="2023" name="Science">
        <title>Genomic signatures of disease resistance in endangered staghorn corals.</title>
        <authorList>
            <person name="Vollmer S.V."/>
            <person name="Selwyn J.D."/>
            <person name="Despard B.A."/>
            <person name="Roesel C.L."/>
        </authorList>
    </citation>
    <scope>NUCLEOTIDE SEQUENCE</scope>
    <source>
        <strain evidence="2">K2</strain>
    </source>
</reference>
<evidence type="ECO:0000313" key="3">
    <source>
        <dbReference type="Proteomes" id="UP001249851"/>
    </source>
</evidence>
<gene>
    <name evidence="2" type="ORF">P5673_020706</name>
</gene>
<dbReference type="GO" id="GO:0016706">
    <property type="term" value="F:2-oxoglutarate-dependent dioxygenase activity"/>
    <property type="evidence" value="ECO:0007669"/>
    <property type="project" value="TreeGrafter"/>
</dbReference>
<dbReference type="EMBL" id="JARQWQ010000051">
    <property type="protein sequence ID" value="KAK2557220.1"/>
    <property type="molecule type" value="Genomic_DNA"/>
</dbReference>
<reference evidence="2" key="1">
    <citation type="journal article" date="2023" name="G3 (Bethesda)">
        <title>Whole genome assembly and annotation of the endangered Caribbean coral Acropora cervicornis.</title>
        <authorList>
            <person name="Selwyn J.D."/>
            <person name="Vollmer S.V."/>
        </authorList>
    </citation>
    <scope>NUCLEOTIDE SEQUENCE</scope>
    <source>
        <strain evidence="2">K2</strain>
    </source>
</reference>
<dbReference type="PANTHER" id="PTHR12480:SF19">
    <property type="entry name" value="CUPIN-LIKE DOMAIN-CONTAINING PROTEIN"/>
    <property type="match status" value="1"/>
</dbReference>
<dbReference type="Gene3D" id="2.60.120.650">
    <property type="entry name" value="Cupin"/>
    <property type="match status" value="1"/>
</dbReference>
<dbReference type="SUPFAM" id="SSF51197">
    <property type="entry name" value="Clavaminate synthase-like"/>
    <property type="match status" value="1"/>
</dbReference>
<evidence type="ECO:0000256" key="1">
    <source>
        <dbReference type="SAM" id="Phobius"/>
    </source>
</evidence>
<dbReference type="PANTHER" id="PTHR12480">
    <property type="entry name" value="ARGININE DEMETHYLASE AND LYSYL-HYDROXYLASE JMJD"/>
    <property type="match status" value="1"/>
</dbReference>
<accession>A0AAD9Q9J1</accession>
<feature type="transmembrane region" description="Helical" evidence="1">
    <location>
        <begin position="59"/>
        <end position="77"/>
    </location>
</feature>
<keyword evidence="1" id="KW-0472">Membrane</keyword>